<evidence type="ECO:0000313" key="1">
    <source>
        <dbReference type="EMBL" id="SHJ84058.1"/>
    </source>
</evidence>
<dbReference type="RefSeq" id="WP_073137081.1">
    <property type="nucleotide sequence ID" value="NZ_FQZF01000022.1"/>
</dbReference>
<reference evidence="1 2" key="1">
    <citation type="submission" date="2016-11" db="EMBL/GenBank/DDBJ databases">
        <authorList>
            <person name="Jaros S."/>
            <person name="Januszkiewicz K."/>
            <person name="Wedrychowicz H."/>
        </authorList>
    </citation>
    <scope>NUCLEOTIDE SEQUENCE [LARGE SCALE GENOMIC DNA]</scope>
    <source>
        <strain evidence="1 2">DSM 14916</strain>
    </source>
</reference>
<dbReference type="OrthoDB" id="5438497at2"/>
<keyword evidence="2" id="KW-1185">Reference proteome</keyword>
<gene>
    <name evidence="1" type="ORF">SAMN02745194_03508</name>
</gene>
<name>A0A1M6MKR1_9PROT</name>
<proteinExistence type="predicted"/>
<organism evidence="1 2">
    <name type="scientific">Muricoccus roseus</name>
    <dbReference type="NCBI Taxonomy" id="198092"/>
    <lineage>
        <taxon>Bacteria</taxon>
        <taxon>Pseudomonadati</taxon>
        <taxon>Pseudomonadota</taxon>
        <taxon>Alphaproteobacteria</taxon>
        <taxon>Acetobacterales</taxon>
        <taxon>Roseomonadaceae</taxon>
        <taxon>Muricoccus</taxon>
    </lineage>
</organism>
<accession>A0A1M6MKR1</accession>
<evidence type="ECO:0008006" key="3">
    <source>
        <dbReference type="Google" id="ProtNLM"/>
    </source>
</evidence>
<dbReference type="AlphaFoldDB" id="A0A1M6MKR1"/>
<dbReference type="EMBL" id="FQZF01000022">
    <property type="protein sequence ID" value="SHJ84058.1"/>
    <property type="molecule type" value="Genomic_DNA"/>
</dbReference>
<sequence length="626" mass="67025">MPVIKRAKTAFTAGELAPELLGRGDVPAWANGAMRLRNVVIQPTGGIQRRPGLRHLSTLPGLARLVPFEVNTERTYLLVLLHQAVRVMQDGAEVAVLAGPWTEAMLPQIAFTQNAGMLLLLHPAMRPQAVRRSDAGVWSVGPFLFAAEPFFRHVPSSVSVTPSGTTGVVTVTASASVFAPAHVGAQLRIGGKRLLITAVNTAATVTGQALDPLPSTGATTDWDESAFSDAHGWPVSACFHQGRLVLGGARDLPNRLWFSRTAQFDNFDLGEGLDDQAIEFALVSDQLNAIRAVFAGRHLQVFTSGAEWMVSGDPLTPASIQVTRQTRVGSPTDRNVPPLDVDGSTVFLARSGRAVHEFSYTDLQQAYQADDLALVARHLIVSPIAMAYDSQRRLLHLAMQDGSLATLTIYRAEGVTGWTRQETDGAFRSLVEMEGTVYAVVERAGRFRLECFDDALRLDAAVWATSDGTGKGWSGLEHLEGRSIGVLADGAPREAAVVLGGAIVIEPTADVVQAGLPFTHVVEPMPPETVSATGARMGPVRLVAITFRLLATGALTVDTGRGARPVPFRRLDAAMLDAAPPAFSGDVTLRGLGWRRDSLAPLWRIEGDAPLPFTLLSVTTETRTTD</sequence>
<evidence type="ECO:0000313" key="2">
    <source>
        <dbReference type="Proteomes" id="UP000184387"/>
    </source>
</evidence>
<dbReference type="Proteomes" id="UP000184387">
    <property type="component" value="Unassembled WGS sequence"/>
</dbReference>
<dbReference type="STRING" id="198092.SAMN02745194_03508"/>
<protein>
    <recommendedName>
        <fullName evidence="3">Phage tail protein</fullName>
    </recommendedName>
</protein>